<dbReference type="Gene3D" id="3.30.565.10">
    <property type="entry name" value="Histidine kinase-like ATPase, C-terminal domain"/>
    <property type="match status" value="1"/>
</dbReference>
<sequence length="458" mass="50643">MRLNQYIGKRLAGLAIALLSIFLLIALVQATISIQREKKGTEQLLLLSQELDHLKQAGLNDFTPQLNQLIAFSQSDEFRHIKITFKDAKGQIIAQSNPDKHITIAGNLLGRLIGIFHEPTTDDLVSASWVIKGPDRTITVYISPDTASEQNEAAAALFGSFLMLVALTAALHIGVKLTLQRALNPLKEALGQLEDLAHNKYDGVLKESKISEVKAVNDAINALSQSLMQLENSRQMLSAKLVSSQEDERARISRDLHDELGQKIAVIRYNTSYLQKTLGDTNTDNANQAINDITLATKDIDQELKKILKELRPQEHLLNIDNNSLKNLLLNLINGWQSTTGNECQFNYSIELGDINFAQNIALTVFRITQEALTNIAKHANASHVTIDIHTDTAYIYWSVIDNGVGIPDWNQSTQQRGNGLAGLQERLWSIGVELTIIPQVEHGGFGLSAKIPLINAN</sequence>
<protein>
    <recommendedName>
        <fullName evidence="2">histidine kinase</fullName>
        <ecNumber evidence="2">2.7.13.3</ecNumber>
    </recommendedName>
</protein>
<dbReference type="SUPFAM" id="SSF55874">
    <property type="entry name" value="ATPase domain of HSP90 chaperone/DNA topoisomerase II/histidine kinase"/>
    <property type="match status" value="1"/>
</dbReference>
<evidence type="ECO:0000259" key="10">
    <source>
        <dbReference type="Pfam" id="PF02518"/>
    </source>
</evidence>
<dbReference type="PANTHER" id="PTHR24421:SF10">
    <property type="entry name" value="NITRATE_NITRITE SENSOR PROTEIN NARQ"/>
    <property type="match status" value="1"/>
</dbReference>
<gene>
    <name evidence="12" type="ORF">SAMN06295916_0786</name>
</gene>
<accession>A0A212TAX9</accession>
<evidence type="ECO:0000256" key="4">
    <source>
        <dbReference type="ARBA" id="ARBA00022679"/>
    </source>
</evidence>
<evidence type="ECO:0000256" key="6">
    <source>
        <dbReference type="ARBA" id="ARBA00022777"/>
    </source>
</evidence>
<evidence type="ECO:0000259" key="11">
    <source>
        <dbReference type="Pfam" id="PF07730"/>
    </source>
</evidence>
<dbReference type="InterPro" id="IPR011712">
    <property type="entry name" value="Sig_transdc_His_kin_sub3_dim/P"/>
</dbReference>
<dbReference type="Proteomes" id="UP000197215">
    <property type="component" value="Unassembled WGS sequence"/>
</dbReference>
<reference evidence="12 13" key="1">
    <citation type="submission" date="2017-06" db="EMBL/GenBank/DDBJ databases">
        <authorList>
            <person name="Kim H.J."/>
            <person name="Triplett B.A."/>
        </authorList>
    </citation>
    <scope>NUCLEOTIDE SEQUENCE [LARGE SCALE GENOMIC DNA]</scope>
    <source>
        <strain evidence="12 13">MWH-VicM1</strain>
    </source>
</reference>
<evidence type="ECO:0000313" key="12">
    <source>
        <dbReference type="EMBL" id="SNC62976.1"/>
    </source>
</evidence>
<dbReference type="GO" id="GO:0016020">
    <property type="term" value="C:membrane"/>
    <property type="evidence" value="ECO:0007669"/>
    <property type="project" value="InterPro"/>
</dbReference>
<dbReference type="Pfam" id="PF02518">
    <property type="entry name" value="HATPase_c"/>
    <property type="match status" value="1"/>
</dbReference>
<name>A0A212TAX9_9BURK</name>
<keyword evidence="6 12" id="KW-0418">Kinase</keyword>
<dbReference type="GO" id="GO:0005524">
    <property type="term" value="F:ATP binding"/>
    <property type="evidence" value="ECO:0007669"/>
    <property type="project" value="UniProtKB-KW"/>
</dbReference>
<evidence type="ECO:0000256" key="5">
    <source>
        <dbReference type="ARBA" id="ARBA00022741"/>
    </source>
</evidence>
<evidence type="ECO:0000313" key="13">
    <source>
        <dbReference type="Proteomes" id="UP000197215"/>
    </source>
</evidence>
<proteinExistence type="predicted"/>
<dbReference type="InterPro" id="IPR036890">
    <property type="entry name" value="HATPase_C_sf"/>
</dbReference>
<dbReference type="EC" id="2.7.13.3" evidence="2"/>
<dbReference type="EMBL" id="FYEX01000001">
    <property type="protein sequence ID" value="SNC62976.1"/>
    <property type="molecule type" value="Genomic_DNA"/>
</dbReference>
<feature type="coiled-coil region" evidence="9">
    <location>
        <begin position="213"/>
        <end position="247"/>
    </location>
</feature>
<dbReference type="PANTHER" id="PTHR24421">
    <property type="entry name" value="NITRATE/NITRITE SENSOR PROTEIN NARX-RELATED"/>
    <property type="match status" value="1"/>
</dbReference>
<evidence type="ECO:0000256" key="7">
    <source>
        <dbReference type="ARBA" id="ARBA00022840"/>
    </source>
</evidence>
<evidence type="ECO:0000256" key="9">
    <source>
        <dbReference type="SAM" id="Coils"/>
    </source>
</evidence>
<dbReference type="Gene3D" id="1.20.5.1930">
    <property type="match status" value="1"/>
</dbReference>
<keyword evidence="9" id="KW-0175">Coiled coil</keyword>
<keyword evidence="7" id="KW-0067">ATP-binding</keyword>
<keyword evidence="13" id="KW-1185">Reference proteome</keyword>
<dbReference type="InterPro" id="IPR050482">
    <property type="entry name" value="Sensor_HK_TwoCompSys"/>
</dbReference>
<comment type="catalytic activity">
    <reaction evidence="1">
        <text>ATP + protein L-histidine = ADP + protein N-phospho-L-histidine.</text>
        <dbReference type="EC" id="2.7.13.3"/>
    </reaction>
</comment>
<keyword evidence="8" id="KW-0902">Two-component regulatory system</keyword>
<dbReference type="GO" id="GO:0046983">
    <property type="term" value="F:protein dimerization activity"/>
    <property type="evidence" value="ECO:0007669"/>
    <property type="project" value="InterPro"/>
</dbReference>
<dbReference type="InterPro" id="IPR003594">
    <property type="entry name" value="HATPase_dom"/>
</dbReference>
<keyword evidence="3" id="KW-0597">Phosphoprotein</keyword>
<evidence type="ECO:0000256" key="8">
    <source>
        <dbReference type="ARBA" id="ARBA00023012"/>
    </source>
</evidence>
<dbReference type="AlphaFoldDB" id="A0A212TAX9"/>
<keyword evidence="4" id="KW-0808">Transferase</keyword>
<dbReference type="OrthoDB" id="9813412at2"/>
<keyword evidence="5" id="KW-0547">Nucleotide-binding</keyword>
<evidence type="ECO:0000256" key="1">
    <source>
        <dbReference type="ARBA" id="ARBA00000085"/>
    </source>
</evidence>
<dbReference type="Pfam" id="PF07730">
    <property type="entry name" value="HisKA_3"/>
    <property type="match status" value="1"/>
</dbReference>
<organism evidence="12 13">
    <name type="scientific">Polynucleobacter victoriensis</name>
    <dbReference type="NCBI Taxonomy" id="2049319"/>
    <lineage>
        <taxon>Bacteria</taxon>
        <taxon>Pseudomonadati</taxon>
        <taxon>Pseudomonadota</taxon>
        <taxon>Betaproteobacteria</taxon>
        <taxon>Burkholderiales</taxon>
        <taxon>Burkholderiaceae</taxon>
        <taxon>Polynucleobacter</taxon>
    </lineage>
</organism>
<feature type="domain" description="Signal transduction histidine kinase subgroup 3 dimerisation and phosphoacceptor" evidence="11">
    <location>
        <begin position="248"/>
        <end position="315"/>
    </location>
</feature>
<evidence type="ECO:0000256" key="2">
    <source>
        <dbReference type="ARBA" id="ARBA00012438"/>
    </source>
</evidence>
<dbReference type="RefSeq" id="WP_088812656.1">
    <property type="nucleotide sequence ID" value="NZ_FYEX01000001.1"/>
</dbReference>
<dbReference type="GO" id="GO:0000155">
    <property type="term" value="F:phosphorelay sensor kinase activity"/>
    <property type="evidence" value="ECO:0007669"/>
    <property type="project" value="InterPro"/>
</dbReference>
<feature type="domain" description="Histidine kinase/HSP90-like ATPase" evidence="10">
    <location>
        <begin position="364"/>
        <end position="441"/>
    </location>
</feature>
<evidence type="ECO:0000256" key="3">
    <source>
        <dbReference type="ARBA" id="ARBA00022553"/>
    </source>
</evidence>
<dbReference type="CDD" id="cd16917">
    <property type="entry name" value="HATPase_UhpB-NarQ-NarX-like"/>
    <property type="match status" value="1"/>
</dbReference>